<name>A0A176S5A9_9GAMM</name>
<evidence type="ECO:0000313" key="1">
    <source>
        <dbReference type="EMBL" id="OAD23190.1"/>
    </source>
</evidence>
<organism evidence="1 2">
    <name type="scientific">Candidatus Thiomargarita nelsonii</name>
    <dbReference type="NCBI Taxonomy" id="1003181"/>
    <lineage>
        <taxon>Bacteria</taxon>
        <taxon>Pseudomonadati</taxon>
        <taxon>Pseudomonadota</taxon>
        <taxon>Gammaproteobacteria</taxon>
        <taxon>Thiotrichales</taxon>
        <taxon>Thiotrichaceae</taxon>
        <taxon>Thiomargarita</taxon>
    </lineage>
</organism>
<proteinExistence type="predicted"/>
<reference evidence="1 2" key="1">
    <citation type="submission" date="2016-05" db="EMBL/GenBank/DDBJ databases">
        <title>Single-cell genome of chain-forming Candidatus Thiomargarita nelsonii and comparison to other large sulfur-oxidizing bacteria.</title>
        <authorList>
            <person name="Winkel M."/>
            <person name="Salman V."/>
            <person name="Woyke T."/>
            <person name="Schulz-Vogt H."/>
            <person name="Richter M."/>
            <person name="Flood B."/>
            <person name="Bailey J."/>
            <person name="Amann R."/>
            <person name="Mussmann M."/>
        </authorList>
    </citation>
    <scope>NUCLEOTIDE SEQUENCE [LARGE SCALE GENOMIC DNA]</scope>
    <source>
        <strain evidence="1 2">THI036</strain>
    </source>
</reference>
<comment type="caution">
    <text evidence="1">The sequence shown here is derived from an EMBL/GenBank/DDBJ whole genome shotgun (WGS) entry which is preliminary data.</text>
</comment>
<protein>
    <submittedName>
        <fullName evidence="1">Uncharacterized protein</fullName>
    </submittedName>
</protein>
<dbReference type="EMBL" id="LUTY01000501">
    <property type="protein sequence ID" value="OAD23190.1"/>
    <property type="molecule type" value="Genomic_DNA"/>
</dbReference>
<dbReference type="Proteomes" id="UP000076962">
    <property type="component" value="Unassembled WGS sequence"/>
</dbReference>
<accession>A0A176S5A9</accession>
<dbReference type="PATRIC" id="fig|1003181.4.peg.1163"/>
<gene>
    <name evidence="1" type="ORF">THIOM_000985</name>
</gene>
<dbReference type="AlphaFoldDB" id="A0A176S5A9"/>
<sequence length="160" mass="18760">MVNQRDDLLRFAYRLDQELEKLAKSFWCGTDIVRKMLSLQQQNPLKNAYWYKATGLHSKLGDRFFPLQEAVGNLVDGFHRAISKVENFYSRLRPYFFLRRNIGPAYLDILRFFLNHTSFMRSEKSERVGKSPAELLTGQAHPHWLELLGFTRFKKSGSLA</sequence>
<keyword evidence="2" id="KW-1185">Reference proteome</keyword>
<evidence type="ECO:0000313" key="2">
    <source>
        <dbReference type="Proteomes" id="UP000076962"/>
    </source>
</evidence>